<feature type="domain" description="SLH" evidence="3">
    <location>
        <begin position="84"/>
        <end position="147"/>
    </location>
</feature>
<keyword evidence="2" id="KW-0732">Signal</keyword>
<protein>
    <submittedName>
        <fullName evidence="4">S-layer homology domain-containing protein</fullName>
    </submittedName>
</protein>
<evidence type="ECO:0000313" key="5">
    <source>
        <dbReference type="Proteomes" id="UP000824162"/>
    </source>
</evidence>
<feature type="domain" description="SLH" evidence="3">
    <location>
        <begin position="26"/>
        <end position="83"/>
    </location>
</feature>
<organism evidence="4 5">
    <name type="scientific">Candidatus Monoglobus merdigallinarum</name>
    <dbReference type="NCBI Taxonomy" id="2838698"/>
    <lineage>
        <taxon>Bacteria</taxon>
        <taxon>Bacillati</taxon>
        <taxon>Bacillota</taxon>
        <taxon>Clostridia</taxon>
        <taxon>Monoglobales</taxon>
        <taxon>Monoglobaceae</taxon>
        <taxon>Monoglobus</taxon>
    </lineage>
</organism>
<dbReference type="PANTHER" id="PTHR43308:SF5">
    <property type="entry name" value="S-LAYER PROTEIN _ PEPTIDOGLYCAN ENDO-BETA-N-ACETYLGLUCOSAMINIDASE"/>
    <property type="match status" value="1"/>
</dbReference>
<dbReference type="PANTHER" id="PTHR43308">
    <property type="entry name" value="OUTER MEMBRANE PROTEIN ALPHA-RELATED"/>
    <property type="match status" value="1"/>
</dbReference>
<dbReference type="InterPro" id="IPR051465">
    <property type="entry name" value="Cell_Envelope_Struct_Comp"/>
</dbReference>
<dbReference type="InterPro" id="IPR001119">
    <property type="entry name" value="SLH_dom"/>
</dbReference>
<evidence type="ECO:0000256" key="1">
    <source>
        <dbReference type="ARBA" id="ARBA00022737"/>
    </source>
</evidence>
<feature type="chain" id="PRO_5039049683" evidence="2">
    <location>
        <begin position="29"/>
        <end position="186"/>
    </location>
</feature>
<name>A0A9D1PQN8_9FIRM</name>
<dbReference type="Pfam" id="PF00395">
    <property type="entry name" value="SLH"/>
    <property type="match status" value="3"/>
</dbReference>
<dbReference type="EMBL" id="DXIJ01000031">
    <property type="protein sequence ID" value="HIV85467.1"/>
    <property type="molecule type" value="Genomic_DNA"/>
</dbReference>
<reference evidence="4" key="2">
    <citation type="submission" date="2021-04" db="EMBL/GenBank/DDBJ databases">
        <authorList>
            <person name="Gilroy R."/>
        </authorList>
    </citation>
    <scope>NUCLEOTIDE SEQUENCE</scope>
    <source>
        <strain evidence="4">5790</strain>
    </source>
</reference>
<feature type="non-terminal residue" evidence="4">
    <location>
        <position position="186"/>
    </location>
</feature>
<sequence>MRTLRKTLALILAIAMVLTTFGMTAVSAAQYNDTSGHWAESYINTWSDYGVIQGDGGYFRPDDAITRAEVAQVTQNVIGYVETADNSYADVDSSAWYADAVLKLAAAGTLTGDGDGTMRPNDYMTREEAMTMLARAYGLTVENSNAAITQYADYTDVSDYATGYVGTMTSNSYVGGYPDGTIRPQA</sequence>
<comment type="caution">
    <text evidence="4">The sequence shown here is derived from an EMBL/GenBank/DDBJ whole genome shotgun (WGS) entry which is preliminary data.</text>
</comment>
<evidence type="ECO:0000259" key="3">
    <source>
        <dbReference type="PROSITE" id="PS51272"/>
    </source>
</evidence>
<evidence type="ECO:0000256" key="2">
    <source>
        <dbReference type="SAM" id="SignalP"/>
    </source>
</evidence>
<dbReference type="Proteomes" id="UP000824162">
    <property type="component" value="Unassembled WGS sequence"/>
</dbReference>
<feature type="signal peptide" evidence="2">
    <location>
        <begin position="1"/>
        <end position="28"/>
    </location>
</feature>
<proteinExistence type="predicted"/>
<dbReference type="PROSITE" id="PS51272">
    <property type="entry name" value="SLH"/>
    <property type="match status" value="2"/>
</dbReference>
<keyword evidence="1" id="KW-0677">Repeat</keyword>
<dbReference type="AlphaFoldDB" id="A0A9D1PQN8"/>
<gene>
    <name evidence="4" type="ORF">H9900_01505</name>
</gene>
<evidence type="ECO:0000313" key="4">
    <source>
        <dbReference type="EMBL" id="HIV85467.1"/>
    </source>
</evidence>
<reference evidence="4" key="1">
    <citation type="journal article" date="2021" name="PeerJ">
        <title>Extensive microbial diversity within the chicken gut microbiome revealed by metagenomics and culture.</title>
        <authorList>
            <person name="Gilroy R."/>
            <person name="Ravi A."/>
            <person name="Getino M."/>
            <person name="Pursley I."/>
            <person name="Horton D.L."/>
            <person name="Alikhan N.F."/>
            <person name="Baker D."/>
            <person name="Gharbi K."/>
            <person name="Hall N."/>
            <person name="Watson M."/>
            <person name="Adriaenssens E.M."/>
            <person name="Foster-Nyarko E."/>
            <person name="Jarju S."/>
            <person name="Secka A."/>
            <person name="Antonio M."/>
            <person name="Oren A."/>
            <person name="Chaudhuri R.R."/>
            <person name="La Ragione R."/>
            <person name="Hildebrand F."/>
            <person name="Pallen M.J."/>
        </authorList>
    </citation>
    <scope>NUCLEOTIDE SEQUENCE</scope>
    <source>
        <strain evidence="4">5790</strain>
    </source>
</reference>
<accession>A0A9D1PQN8</accession>